<dbReference type="Pfam" id="PF04264">
    <property type="entry name" value="YceI"/>
    <property type="match status" value="1"/>
</dbReference>
<sequence>MDTAAPDLIAGRWSIDTAHSEITFTIRHLMSTVRGSFQEFQGELLVAEDPLRSSVRVEIAMDSIDTRNDERDAHVRSAEILDVARYPVMTFVGTGVERATIGRRARSPRYHLDGDLTIRDVTRPVRLLMEYHGVDEDSSWGVRVGFTATTTLSRKDFGVEFNIPMDGDRVLLGDQIAIELEVQAVLDEPAAAYGRSGAERPAQEGR</sequence>
<protein>
    <submittedName>
        <fullName evidence="3">YceI family protein</fullName>
    </submittedName>
</protein>
<dbReference type="SUPFAM" id="SSF101874">
    <property type="entry name" value="YceI-like"/>
    <property type="match status" value="1"/>
</dbReference>
<comment type="caution">
    <text evidence="3">The sequence shown here is derived from an EMBL/GenBank/DDBJ whole genome shotgun (WGS) entry which is preliminary data.</text>
</comment>
<keyword evidence="4" id="KW-1185">Reference proteome</keyword>
<dbReference type="InterPro" id="IPR036761">
    <property type="entry name" value="TTHA0802/YceI-like_sf"/>
</dbReference>
<reference evidence="4" key="1">
    <citation type="journal article" date="2019" name="Int. J. Syst. Evol. Microbiol.">
        <title>The Global Catalogue of Microorganisms (GCM) 10K type strain sequencing project: providing services to taxonomists for standard genome sequencing and annotation.</title>
        <authorList>
            <consortium name="The Broad Institute Genomics Platform"/>
            <consortium name="The Broad Institute Genome Sequencing Center for Infectious Disease"/>
            <person name="Wu L."/>
            <person name="Ma J."/>
        </authorList>
    </citation>
    <scope>NUCLEOTIDE SEQUENCE [LARGE SCALE GENOMIC DNA]</scope>
    <source>
        <strain evidence="4">JCM 31696</strain>
    </source>
</reference>
<organism evidence="3 4">
    <name type="scientific">Actinomadura adrarensis</name>
    <dbReference type="NCBI Taxonomy" id="1819600"/>
    <lineage>
        <taxon>Bacteria</taxon>
        <taxon>Bacillati</taxon>
        <taxon>Actinomycetota</taxon>
        <taxon>Actinomycetes</taxon>
        <taxon>Streptosporangiales</taxon>
        <taxon>Thermomonosporaceae</taxon>
        <taxon>Actinomadura</taxon>
    </lineage>
</organism>
<dbReference type="Gene3D" id="2.40.128.110">
    <property type="entry name" value="Lipid/polyisoprenoid-binding, YceI-like"/>
    <property type="match status" value="1"/>
</dbReference>
<dbReference type="InterPro" id="IPR007372">
    <property type="entry name" value="Lipid/polyisoprenoid-bd_YceI"/>
</dbReference>
<dbReference type="Proteomes" id="UP001597083">
    <property type="component" value="Unassembled WGS sequence"/>
</dbReference>
<accession>A0ABW3CI60</accession>
<evidence type="ECO:0000313" key="4">
    <source>
        <dbReference type="Proteomes" id="UP001597083"/>
    </source>
</evidence>
<dbReference type="EMBL" id="JBHTIR010002795">
    <property type="protein sequence ID" value="MFD0854241.1"/>
    <property type="molecule type" value="Genomic_DNA"/>
</dbReference>
<dbReference type="PANTHER" id="PTHR34406">
    <property type="entry name" value="PROTEIN YCEI"/>
    <property type="match status" value="1"/>
</dbReference>
<feature type="non-terminal residue" evidence="3">
    <location>
        <position position="206"/>
    </location>
</feature>
<feature type="domain" description="Lipid/polyisoprenoid-binding YceI-like" evidence="2">
    <location>
        <begin position="12"/>
        <end position="185"/>
    </location>
</feature>
<name>A0ABW3CI60_9ACTN</name>
<evidence type="ECO:0000313" key="3">
    <source>
        <dbReference type="EMBL" id="MFD0854241.1"/>
    </source>
</evidence>
<evidence type="ECO:0000256" key="1">
    <source>
        <dbReference type="ARBA" id="ARBA00008812"/>
    </source>
</evidence>
<comment type="similarity">
    <text evidence="1">Belongs to the UPF0312 family.</text>
</comment>
<dbReference type="PANTHER" id="PTHR34406:SF1">
    <property type="entry name" value="PROTEIN YCEI"/>
    <property type="match status" value="1"/>
</dbReference>
<evidence type="ECO:0000259" key="2">
    <source>
        <dbReference type="SMART" id="SM00867"/>
    </source>
</evidence>
<proteinExistence type="inferred from homology"/>
<gene>
    <name evidence="3" type="ORF">ACFQ07_18530</name>
</gene>
<dbReference type="SMART" id="SM00867">
    <property type="entry name" value="YceI"/>
    <property type="match status" value="1"/>
</dbReference>